<dbReference type="Pfam" id="PF13426">
    <property type="entry name" value="PAS_9"/>
    <property type="match status" value="1"/>
</dbReference>
<dbReference type="PANTHER" id="PTHR47429">
    <property type="entry name" value="PROTEIN TWIN LOV 1"/>
    <property type="match status" value="1"/>
</dbReference>
<dbReference type="RefSeq" id="WP_259552205.1">
    <property type="nucleotide sequence ID" value="NZ_BAABHW010000005.1"/>
</dbReference>
<accession>A0ABP9LMT5</accession>
<dbReference type="PANTHER" id="PTHR47429:SF2">
    <property type="entry name" value="PROTEIN TWIN LOV 1"/>
    <property type="match status" value="1"/>
</dbReference>
<keyword evidence="1" id="KW-0285">Flavoprotein</keyword>
<dbReference type="InterPro" id="IPR000700">
    <property type="entry name" value="PAS-assoc_C"/>
</dbReference>
<keyword evidence="2" id="KW-0288">FMN</keyword>
<feature type="domain" description="PAS" evidence="4">
    <location>
        <begin position="7"/>
        <end position="82"/>
    </location>
</feature>
<name>A0ABP9LMT5_9RHOB</name>
<dbReference type="PROSITE" id="PS50113">
    <property type="entry name" value="PAC"/>
    <property type="match status" value="1"/>
</dbReference>
<dbReference type="Proteomes" id="UP001499910">
    <property type="component" value="Unassembled WGS sequence"/>
</dbReference>
<evidence type="ECO:0000313" key="6">
    <source>
        <dbReference type="EMBL" id="GAA5079646.1"/>
    </source>
</evidence>
<evidence type="ECO:0000256" key="3">
    <source>
        <dbReference type="ARBA" id="ARBA00022991"/>
    </source>
</evidence>
<dbReference type="InterPro" id="IPR000014">
    <property type="entry name" value="PAS"/>
</dbReference>
<dbReference type="NCBIfam" id="TIGR00229">
    <property type="entry name" value="sensory_box"/>
    <property type="match status" value="1"/>
</dbReference>
<comment type="caution">
    <text evidence="6">The sequence shown here is derived from an EMBL/GenBank/DDBJ whole genome shotgun (WGS) entry which is preliminary data.</text>
</comment>
<keyword evidence="7" id="KW-1185">Reference proteome</keyword>
<dbReference type="Gene3D" id="3.30.450.20">
    <property type="entry name" value="PAS domain"/>
    <property type="match status" value="1"/>
</dbReference>
<evidence type="ECO:0000259" key="5">
    <source>
        <dbReference type="PROSITE" id="PS50113"/>
    </source>
</evidence>
<dbReference type="SUPFAM" id="SSF55785">
    <property type="entry name" value="PYP-like sensor domain (PAS domain)"/>
    <property type="match status" value="1"/>
</dbReference>
<evidence type="ECO:0000259" key="4">
    <source>
        <dbReference type="PROSITE" id="PS50112"/>
    </source>
</evidence>
<sequence>MENRNDDTAFVRSLLEEDEVEMSVVISDPSLPDNPMIYVSDEFEAQTGYTPEEAVGRNCRFLQGPETNPHAIKAIRYGLKAETRFTIDILNYRKDGSPFVNRLRIRPIYDGDGRLIYFAGAQNPV</sequence>
<evidence type="ECO:0008006" key="8">
    <source>
        <dbReference type="Google" id="ProtNLM"/>
    </source>
</evidence>
<dbReference type="CDD" id="cd00130">
    <property type="entry name" value="PAS"/>
    <property type="match status" value="1"/>
</dbReference>
<evidence type="ECO:0000256" key="2">
    <source>
        <dbReference type="ARBA" id="ARBA00022643"/>
    </source>
</evidence>
<dbReference type="InterPro" id="IPR035965">
    <property type="entry name" value="PAS-like_dom_sf"/>
</dbReference>
<feature type="domain" description="PAC" evidence="5">
    <location>
        <begin position="83"/>
        <end position="125"/>
    </location>
</feature>
<dbReference type="PROSITE" id="PS50112">
    <property type="entry name" value="PAS"/>
    <property type="match status" value="1"/>
</dbReference>
<dbReference type="EMBL" id="BAABHW010000005">
    <property type="protein sequence ID" value="GAA5079646.1"/>
    <property type="molecule type" value="Genomic_DNA"/>
</dbReference>
<gene>
    <name evidence="6" type="ORF">GCM10023209_32190</name>
</gene>
<keyword evidence="3" id="KW-0157">Chromophore</keyword>
<protein>
    <recommendedName>
        <fullName evidence="8">PAS domain S-box-containing protein</fullName>
    </recommendedName>
</protein>
<evidence type="ECO:0000313" key="7">
    <source>
        <dbReference type="Proteomes" id="UP001499910"/>
    </source>
</evidence>
<organism evidence="6 7">
    <name type="scientific">[Roseibacterium] beibuensis</name>
    <dbReference type="NCBI Taxonomy" id="1193142"/>
    <lineage>
        <taxon>Bacteria</taxon>
        <taxon>Pseudomonadati</taxon>
        <taxon>Pseudomonadota</taxon>
        <taxon>Alphaproteobacteria</taxon>
        <taxon>Rhodobacterales</taxon>
        <taxon>Roseobacteraceae</taxon>
        <taxon>Roseicyclus</taxon>
    </lineage>
</organism>
<evidence type="ECO:0000256" key="1">
    <source>
        <dbReference type="ARBA" id="ARBA00022630"/>
    </source>
</evidence>
<reference evidence="7" key="1">
    <citation type="journal article" date="2019" name="Int. J. Syst. Evol. Microbiol.">
        <title>The Global Catalogue of Microorganisms (GCM) 10K type strain sequencing project: providing services to taxonomists for standard genome sequencing and annotation.</title>
        <authorList>
            <consortium name="The Broad Institute Genomics Platform"/>
            <consortium name="The Broad Institute Genome Sequencing Center for Infectious Disease"/>
            <person name="Wu L."/>
            <person name="Ma J."/>
        </authorList>
    </citation>
    <scope>NUCLEOTIDE SEQUENCE [LARGE SCALE GENOMIC DNA]</scope>
    <source>
        <strain evidence="7">JCM 18015</strain>
    </source>
</reference>
<proteinExistence type="predicted"/>